<dbReference type="InterPro" id="IPR037066">
    <property type="entry name" value="Plug_dom_sf"/>
</dbReference>
<keyword evidence="17" id="KW-1133">Transmembrane helix</keyword>
<keyword evidence="10 16" id="KW-0798">TonB box</keyword>
<keyword evidence="9" id="KW-0406">Ion transport</keyword>
<dbReference type="InterPro" id="IPR039426">
    <property type="entry name" value="TonB-dep_rcpt-like"/>
</dbReference>
<dbReference type="EMBL" id="CP043506">
    <property type="protein sequence ID" value="QEO17481.1"/>
    <property type="molecule type" value="Genomic_DNA"/>
</dbReference>
<evidence type="ECO:0000256" key="9">
    <source>
        <dbReference type="ARBA" id="ARBA00023065"/>
    </source>
</evidence>
<dbReference type="GO" id="GO:0009279">
    <property type="term" value="C:cell outer membrane"/>
    <property type="evidence" value="ECO:0007669"/>
    <property type="project" value="UniProtKB-SubCell"/>
</dbReference>
<evidence type="ECO:0000256" key="14">
    <source>
        <dbReference type="PROSITE-ProRule" id="PRU01360"/>
    </source>
</evidence>
<dbReference type="Pfam" id="PF07715">
    <property type="entry name" value="Plug"/>
    <property type="match status" value="1"/>
</dbReference>
<comment type="subcellular location">
    <subcellularLocation>
        <location evidence="1 14">Cell outer membrane</location>
        <topology evidence="1 14">Multi-pass membrane protein</topology>
    </subcellularLocation>
</comment>
<evidence type="ECO:0000256" key="16">
    <source>
        <dbReference type="RuleBase" id="RU003357"/>
    </source>
</evidence>
<keyword evidence="4 14" id="KW-1134">Transmembrane beta strand</keyword>
<feature type="transmembrane region" description="Helical" evidence="17">
    <location>
        <begin position="51"/>
        <end position="73"/>
    </location>
</feature>
<evidence type="ECO:0000313" key="20">
    <source>
        <dbReference type="Proteomes" id="UP000324536"/>
    </source>
</evidence>
<dbReference type="Gene3D" id="2.170.130.10">
    <property type="entry name" value="TonB-dependent receptor, plug domain"/>
    <property type="match status" value="1"/>
</dbReference>
<name>A0A5C1YNE1_9PROT</name>
<dbReference type="PROSITE" id="PS01156">
    <property type="entry name" value="TONB_DEPENDENT_REC_2"/>
    <property type="match status" value="1"/>
</dbReference>
<evidence type="ECO:0000256" key="12">
    <source>
        <dbReference type="ARBA" id="ARBA00023170"/>
    </source>
</evidence>
<keyword evidence="5" id="KW-0410">Iron transport</keyword>
<dbReference type="Gene3D" id="2.40.170.20">
    <property type="entry name" value="TonB-dependent receptor, beta-barrel domain"/>
    <property type="match status" value="1"/>
</dbReference>
<dbReference type="AlphaFoldDB" id="A0A5C1YNE1"/>
<evidence type="ECO:0000256" key="2">
    <source>
        <dbReference type="ARBA" id="ARBA00009810"/>
    </source>
</evidence>
<dbReference type="InterPro" id="IPR010917">
    <property type="entry name" value="TonB_rcpt_CS"/>
</dbReference>
<keyword evidence="7" id="KW-0732">Signal</keyword>
<evidence type="ECO:0000259" key="18">
    <source>
        <dbReference type="SMART" id="SM00965"/>
    </source>
</evidence>
<evidence type="ECO:0000256" key="10">
    <source>
        <dbReference type="ARBA" id="ARBA00023077"/>
    </source>
</evidence>
<protein>
    <submittedName>
        <fullName evidence="19">TonB-dependent siderophore receptor</fullName>
    </submittedName>
</protein>
<reference evidence="19 20" key="1">
    <citation type="submission" date="2019-09" db="EMBL/GenBank/DDBJ databases">
        <title>Genome sequencing of strain KACC 21233.</title>
        <authorList>
            <person name="Heo J."/>
            <person name="Kim S.-J."/>
            <person name="Kim J.-S."/>
            <person name="Hong S.-B."/>
            <person name="Kwon S.-W."/>
        </authorList>
    </citation>
    <scope>NUCLEOTIDE SEQUENCE [LARGE SCALE GENOMIC DNA]</scope>
    <source>
        <strain evidence="19 20">KACC 21233</strain>
    </source>
</reference>
<evidence type="ECO:0000256" key="17">
    <source>
        <dbReference type="SAM" id="Phobius"/>
    </source>
</evidence>
<keyword evidence="8" id="KW-0408">Iron</keyword>
<dbReference type="KEGG" id="acek:FLP30_06920"/>
<evidence type="ECO:0000256" key="4">
    <source>
        <dbReference type="ARBA" id="ARBA00022452"/>
    </source>
</evidence>
<dbReference type="SMART" id="SM00965">
    <property type="entry name" value="STN"/>
    <property type="match status" value="1"/>
</dbReference>
<evidence type="ECO:0000256" key="7">
    <source>
        <dbReference type="ARBA" id="ARBA00022729"/>
    </source>
</evidence>
<evidence type="ECO:0000256" key="6">
    <source>
        <dbReference type="ARBA" id="ARBA00022692"/>
    </source>
</evidence>
<dbReference type="InterPro" id="IPR011662">
    <property type="entry name" value="Secretin/TonB_short_N"/>
</dbReference>
<keyword evidence="12 19" id="KW-0675">Receptor</keyword>
<dbReference type="PANTHER" id="PTHR32552:SF82">
    <property type="entry name" value="FCUA PROTEIN"/>
    <property type="match status" value="1"/>
</dbReference>
<dbReference type="GO" id="GO:0015344">
    <property type="term" value="F:siderophore uptake transmembrane transporter activity"/>
    <property type="evidence" value="ECO:0007669"/>
    <property type="project" value="TreeGrafter"/>
</dbReference>
<dbReference type="InterPro" id="IPR036942">
    <property type="entry name" value="Beta-barrel_TonB_sf"/>
</dbReference>
<proteinExistence type="inferred from homology"/>
<dbReference type="SUPFAM" id="SSF56935">
    <property type="entry name" value="Porins"/>
    <property type="match status" value="1"/>
</dbReference>
<dbReference type="PROSITE" id="PS52016">
    <property type="entry name" value="TONB_DEPENDENT_REC_3"/>
    <property type="match status" value="1"/>
</dbReference>
<accession>A0A5C1YNE1</accession>
<dbReference type="GO" id="GO:0015891">
    <property type="term" value="P:siderophore transport"/>
    <property type="evidence" value="ECO:0007669"/>
    <property type="project" value="InterPro"/>
</dbReference>
<evidence type="ECO:0000256" key="8">
    <source>
        <dbReference type="ARBA" id="ARBA00023004"/>
    </source>
</evidence>
<evidence type="ECO:0000256" key="11">
    <source>
        <dbReference type="ARBA" id="ARBA00023136"/>
    </source>
</evidence>
<evidence type="ECO:0000313" key="19">
    <source>
        <dbReference type="EMBL" id="QEO17481.1"/>
    </source>
</evidence>
<feature type="short sequence motif" description="TonB C-terminal box" evidence="15">
    <location>
        <begin position="851"/>
        <end position="868"/>
    </location>
</feature>
<keyword evidence="20" id="KW-1185">Reference proteome</keyword>
<feature type="domain" description="Secretin/TonB short N-terminal" evidence="18">
    <location>
        <begin position="115"/>
        <end position="165"/>
    </location>
</feature>
<comment type="similarity">
    <text evidence="2 14 16">Belongs to the TonB-dependent receptor family.</text>
</comment>
<dbReference type="InterPro" id="IPR010105">
    <property type="entry name" value="TonB_sidphr_rcpt"/>
</dbReference>
<keyword evidence="3 14" id="KW-0813">Transport</keyword>
<evidence type="ECO:0000256" key="13">
    <source>
        <dbReference type="ARBA" id="ARBA00023237"/>
    </source>
</evidence>
<dbReference type="NCBIfam" id="TIGR01783">
    <property type="entry name" value="TonB-siderophor"/>
    <property type="match status" value="1"/>
</dbReference>
<sequence>MQKPLLKCDGPHVLLTRSKCNSFSVMPGVSPWSEMRMTVEKVRRPVRRGQYCTAALWGVMSGTALAFAGGAVWSSAAYAQPSAVASPTGQPTLSVNIPAGDLNSSLLALSRAAGLQIFYDMDKVRGLRGNAVSGTMTADDALSRILAGSGYTFSRSGTRISVMKPSSAIMLGPIRVGGTYHETVPATGMIGNLPPALPGGEIARGGQLGMLGNKDAMDTPFNATSYTAAFIENRQIRSVRDALKDDPSIRGGFATGTAGVERIQIRGFTLDDVDMSYGGLYGMMPFSGITSELAERVEVLRGPAALLNGMSPGGAVGGVVNIVPKRAHDTPISKIEADYTSNAQFGGHADVGRRFGKDKQLGVRINGMIRSGPTATPYSDLKTALVATGVDLRLHRVRLSTDFGYQHREIDGVIPFVSLASGAPVPDAGRVKRNFDLPWSYMTGEDIFGVFRGEVDLFRNFTAYGSVGVHDYSFRGAYSQQVVVKDALGNGTGAVPVGIAQNGRYLTAEVGVRGSVKTGPVTQELAFSANRLDLTMGRIFGSNSSISAYSLNMYSGKDRFLLNHDVAVPGSSPTTGTSTLSSLAFVDTVSALDKRIQVTGGFRVQQVQSANISATTGQATSSYDQTAISPSVLAVFKPLKNVSIYGNWIQGLQQGTTVGTNYANAGEIFAPYKSTQYEIGIKADLKKFLVTFDVFQISQPSTVYDNTTNIMSLNGEQRNRGLELNIAGEVVHGLRVAGGIMLLDPILTKTQGGLYDGKRAPNTSPVNFNMGLDYDVPFVKGFSVTADIMYTSSQYIENAAHRRSIPGWVRLDMGARYVMKNPVSETGKLSFLLNVDNVANERYWNSGGYNYLSLSAPRTFRFSVAADF</sequence>
<dbReference type="InterPro" id="IPR012910">
    <property type="entry name" value="Plug_dom"/>
</dbReference>
<dbReference type="OrthoDB" id="9760333at2"/>
<dbReference type="InterPro" id="IPR000531">
    <property type="entry name" value="Beta-barrel_TonB"/>
</dbReference>
<gene>
    <name evidence="19" type="ORF">FLP30_06920</name>
</gene>
<dbReference type="Proteomes" id="UP000324536">
    <property type="component" value="Chromosome"/>
</dbReference>
<dbReference type="Gene3D" id="3.55.50.30">
    <property type="match status" value="1"/>
</dbReference>
<dbReference type="PANTHER" id="PTHR32552">
    <property type="entry name" value="FERRICHROME IRON RECEPTOR-RELATED"/>
    <property type="match status" value="1"/>
</dbReference>
<keyword evidence="11 14" id="KW-0472">Membrane</keyword>
<keyword evidence="13 14" id="KW-0998">Cell outer membrane</keyword>
<evidence type="ECO:0000256" key="3">
    <source>
        <dbReference type="ARBA" id="ARBA00022448"/>
    </source>
</evidence>
<evidence type="ECO:0000256" key="15">
    <source>
        <dbReference type="PROSITE-ProRule" id="PRU10144"/>
    </source>
</evidence>
<dbReference type="CDD" id="cd01347">
    <property type="entry name" value="ligand_gated_channel"/>
    <property type="match status" value="1"/>
</dbReference>
<keyword evidence="6 14" id="KW-0812">Transmembrane</keyword>
<organism evidence="19 20">
    <name type="scientific">Acetobacter vaccinii</name>
    <dbReference type="NCBI Taxonomy" id="2592655"/>
    <lineage>
        <taxon>Bacteria</taxon>
        <taxon>Pseudomonadati</taxon>
        <taxon>Pseudomonadota</taxon>
        <taxon>Alphaproteobacteria</taxon>
        <taxon>Acetobacterales</taxon>
        <taxon>Acetobacteraceae</taxon>
        <taxon>Acetobacter</taxon>
    </lineage>
</organism>
<dbReference type="GO" id="GO:0038023">
    <property type="term" value="F:signaling receptor activity"/>
    <property type="evidence" value="ECO:0007669"/>
    <property type="project" value="InterPro"/>
</dbReference>
<evidence type="ECO:0000256" key="1">
    <source>
        <dbReference type="ARBA" id="ARBA00004571"/>
    </source>
</evidence>
<evidence type="ECO:0000256" key="5">
    <source>
        <dbReference type="ARBA" id="ARBA00022496"/>
    </source>
</evidence>
<dbReference type="Pfam" id="PF00593">
    <property type="entry name" value="TonB_dep_Rec_b-barrel"/>
    <property type="match status" value="1"/>
</dbReference>
<dbReference type="Pfam" id="PF07660">
    <property type="entry name" value="STN"/>
    <property type="match status" value="1"/>
</dbReference>